<gene>
    <name evidence="1" type="ordered locus">HDEF_1579</name>
</gene>
<protein>
    <submittedName>
        <fullName evidence="1">Uncharacterized protein</fullName>
    </submittedName>
</protein>
<sequence>MTLNIVGAFLWMTLAGQPDCFPNTESGYQEMA</sequence>
<proteinExistence type="predicted"/>
<organism evidence="1 2">
    <name type="scientific">Hamiltonella defensa subsp. Acyrthosiphon pisum (strain 5AT)</name>
    <dbReference type="NCBI Taxonomy" id="572265"/>
    <lineage>
        <taxon>Bacteria</taxon>
        <taxon>Pseudomonadati</taxon>
        <taxon>Pseudomonadota</taxon>
        <taxon>Gammaproteobacteria</taxon>
        <taxon>Enterobacterales</taxon>
        <taxon>Enterobacteriaceae</taxon>
        <taxon>aphid secondary symbionts</taxon>
        <taxon>Candidatus Williamhamiltonella</taxon>
    </lineage>
</organism>
<dbReference type="Proteomes" id="UP000002334">
    <property type="component" value="Chromosome"/>
</dbReference>
<reference evidence="1 2" key="1">
    <citation type="journal article" date="2009" name="Proc. Natl. Acad. Sci. U.S.A.">
        <title>Hamiltonella defensa, genome evolution of protective bacterial endosymbiont from pathogenic ancestors.</title>
        <authorList>
            <person name="Degnan P.H."/>
            <person name="Yu Y."/>
            <person name="Sisneros N."/>
            <person name="Wing R.A."/>
            <person name="Moran N.A."/>
        </authorList>
    </citation>
    <scope>NUCLEOTIDE SEQUENCE [LARGE SCALE GENOMIC DNA]</scope>
    <source>
        <strain evidence="2">5AT</strain>
    </source>
</reference>
<keyword evidence="2" id="KW-1185">Reference proteome</keyword>
<dbReference type="AlphaFoldDB" id="C4K6K1"/>
<dbReference type="HOGENOM" id="CLU_3389755_0_0_6"/>
<evidence type="ECO:0000313" key="2">
    <source>
        <dbReference type="Proteomes" id="UP000002334"/>
    </source>
</evidence>
<dbReference type="EMBL" id="CP001277">
    <property type="protein sequence ID" value="ACQ68194.1"/>
    <property type="molecule type" value="Genomic_DNA"/>
</dbReference>
<dbReference type="KEGG" id="hde:HDEF_1579"/>
<dbReference type="STRING" id="572265.HDEF_1579"/>
<evidence type="ECO:0000313" key="1">
    <source>
        <dbReference type="EMBL" id="ACQ68194.1"/>
    </source>
</evidence>
<accession>C4K6K1</accession>
<name>C4K6K1_HAMD5</name>